<dbReference type="InterPro" id="IPR024517">
    <property type="entry name" value="Glycogen_phosphorylase_DUF3417"/>
</dbReference>
<proteinExistence type="inferred from homology"/>
<dbReference type="InterPro" id="IPR052182">
    <property type="entry name" value="Glycogen/Maltodextrin_Phosph"/>
</dbReference>
<dbReference type="InterPro" id="IPR011834">
    <property type="entry name" value="Agluc_phsphrylas"/>
</dbReference>
<accession>A0ABU2WGJ7</accession>
<dbReference type="Gene3D" id="3.40.50.2000">
    <property type="entry name" value="Glycogen Phosphorylase B"/>
    <property type="match status" value="3"/>
</dbReference>
<evidence type="ECO:0000313" key="6">
    <source>
        <dbReference type="Proteomes" id="UP001254608"/>
    </source>
</evidence>
<dbReference type="PANTHER" id="PTHR42655">
    <property type="entry name" value="GLYCOGEN PHOSPHORYLASE"/>
    <property type="match status" value="1"/>
</dbReference>
<comment type="caution">
    <text evidence="5">The sequence shown here is derived from an EMBL/GenBank/DDBJ whole genome shotgun (WGS) entry which is preliminary data.</text>
</comment>
<dbReference type="Pfam" id="PF00343">
    <property type="entry name" value="Phosphorylase"/>
    <property type="match status" value="1"/>
</dbReference>
<feature type="domain" description="DUF3417" evidence="4">
    <location>
        <begin position="14"/>
        <end position="123"/>
    </location>
</feature>
<name>A0ABU2WGJ7_9GAMM</name>
<reference evidence="5 6" key="1">
    <citation type="submission" date="2023-09" db="EMBL/GenBank/DDBJ databases">
        <authorList>
            <person name="Rey-Velasco X."/>
        </authorList>
    </citation>
    <scope>NUCLEOTIDE SEQUENCE [LARGE SCALE GENOMIC DNA]</scope>
    <source>
        <strain evidence="5 6">W345</strain>
    </source>
</reference>
<keyword evidence="3" id="KW-0021">Allosteric enzyme</keyword>
<organism evidence="5 6">
    <name type="scientific">Banduia mediterranea</name>
    <dbReference type="NCBI Taxonomy" id="3075609"/>
    <lineage>
        <taxon>Bacteria</taxon>
        <taxon>Pseudomonadati</taxon>
        <taxon>Pseudomonadota</taxon>
        <taxon>Gammaproteobacteria</taxon>
        <taxon>Nevskiales</taxon>
        <taxon>Algiphilaceae</taxon>
        <taxon>Banduia</taxon>
    </lineage>
</organism>
<dbReference type="NCBIfam" id="TIGR02094">
    <property type="entry name" value="more_P_ylases"/>
    <property type="match status" value="1"/>
</dbReference>
<dbReference type="PANTHER" id="PTHR42655:SF1">
    <property type="entry name" value="GLYCOGEN PHOSPHORYLASE"/>
    <property type="match status" value="1"/>
</dbReference>
<evidence type="ECO:0000256" key="2">
    <source>
        <dbReference type="ARBA" id="ARBA00006047"/>
    </source>
</evidence>
<evidence type="ECO:0000256" key="1">
    <source>
        <dbReference type="ARBA" id="ARBA00001275"/>
    </source>
</evidence>
<dbReference type="RefSeq" id="WP_311364394.1">
    <property type="nucleotide sequence ID" value="NZ_JAVRIC010000006.1"/>
</dbReference>
<dbReference type="PIRSF" id="PIRSF000460">
    <property type="entry name" value="Pprylas_GlgP"/>
    <property type="match status" value="1"/>
</dbReference>
<dbReference type="SUPFAM" id="SSF53756">
    <property type="entry name" value="UDP-Glycosyltransferase/glycogen phosphorylase"/>
    <property type="match status" value="1"/>
</dbReference>
<protein>
    <submittedName>
        <fullName evidence="5">Alpha-glucan family phosphorylase</fullName>
    </submittedName>
</protein>
<keyword evidence="6" id="KW-1185">Reference proteome</keyword>
<comment type="similarity">
    <text evidence="2">Belongs to the glycogen phosphorylase family.</text>
</comment>
<dbReference type="Pfam" id="PF11897">
    <property type="entry name" value="DUF3417"/>
    <property type="match status" value="1"/>
</dbReference>
<dbReference type="InterPro" id="IPR000811">
    <property type="entry name" value="Glyco_trans_35"/>
</dbReference>
<evidence type="ECO:0000256" key="3">
    <source>
        <dbReference type="ARBA" id="ARBA00022533"/>
    </source>
</evidence>
<gene>
    <name evidence="5" type="primary">glgP</name>
    <name evidence="5" type="ORF">RM530_06425</name>
</gene>
<dbReference type="EMBL" id="JAVRIC010000006">
    <property type="protein sequence ID" value="MDT0497001.1"/>
    <property type="molecule type" value="Genomic_DNA"/>
</dbReference>
<sequence length="845" mass="94923">MPGTTFSLELRPNIPPALARLEQIACDLMYSWDRDIRGVFWRLDHELWRACGNNPKLFLRRVAQSTLEAASRDPDFLEDYNRALSAYDSYHAAGTRHEVLEHLDPAKDLVAYFCAEFGLHESLQIYSGGLGILAGDHCKAASDLGVPFVAIGLLYRQGYFQQRIDSLGRQNALNVRTNFDELPVSPVKTVDGSELLIQVSIADREVWLRVWRAQVGQIDLYLLDSDVPDNSEEDRQITYQLYGGNSDTRIQQEIVLGVGGARAVQALGLKPTVWHINEGHAAFLILERVREQVQAGFDFETALELVASGTVFTTHTPVPAGHDIFNHAQLKWFFQRMLPQLGASEDQLMALGADPHGANRFNMTSLALRGSRFHNGVSRIHGGVASSMERYVYPEVPPEDNPISYVTNGVHLFSFLGRAWSQLFHDQFRGWRKEILSTEYWNRIDDIPDHLFISIRQRLKRDLFEDVLERVERQHQRNGMSEHVIAEATRSLRTMDTSMLVFGFARRFATYKRATLILSDPARLSRMLNNPERPAILIFAGKAHPSDQPGQALIRTIYEMSLKPEFIGRLFMVEGYDIALARNLVQGCDVWLNNPEYPLEASGTSGQKAGINGALNVSVLDGWWAEGYDGSNGFAVEPVSDPNVRDAEEARQMLDILEHQVQPLYYSAPGVGYAPKWLRLSRNAMKTLIPRFNSGRQVMDYVSGFYGPAARQAARLSADDSAIARELSAWKQRVRERWSGVSLQLLEVPPSTLSAGQTLPLRIAAQLNGLSPDDVAVECVIGRLDGSQRFLPKSSLMMTAQAEGDRYVYSIDLEPLAGLQHYRLRAYPGHSALAHRFGMGLMIWL</sequence>
<evidence type="ECO:0000259" key="4">
    <source>
        <dbReference type="Pfam" id="PF11897"/>
    </source>
</evidence>
<dbReference type="Proteomes" id="UP001254608">
    <property type="component" value="Unassembled WGS sequence"/>
</dbReference>
<evidence type="ECO:0000313" key="5">
    <source>
        <dbReference type="EMBL" id="MDT0497001.1"/>
    </source>
</evidence>
<comment type="catalytic activity">
    <reaction evidence="1">
        <text>[(1-&gt;4)-alpha-D-glucosyl](n) + phosphate = [(1-&gt;4)-alpha-D-glucosyl](n-1) + alpha-D-glucose 1-phosphate</text>
        <dbReference type="Rhea" id="RHEA:41732"/>
        <dbReference type="Rhea" id="RHEA-COMP:9584"/>
        <dbReference type="Rhea" id="RHEA-COMP:9586"/>
        <dbReference type="ChEBI" id="CHEBI:15444"/>
        <dbReference type="ChEBI" id="CHEBI:43474"/>
        <dbReference type="ChEBI" id="CHEBI:58601"/>
        <dbReference type="EC" id="2.4.1.1"/>
    </reaction>
</comment>